<name>A0ABX6YLQ5_9MICO</name>
<dbReference type="Proteomes" id="UP000662814">
    <property type="component" value="Chromosome"/>
</dbReference>
<reference evidence="1 2" key="1">
    <citation type="submission" date="2020-12" db="EMBL/GenBank/DDBJ databases">
        <title>Microbacterium sp. HY060.</title>
        <authorList>
            <person name="Zhou J."/>
        </authorList>
    </citation>
    <scope>NUCLEOTIDE SEQUENCE [LARGE SCALE GENOMIC DNA]</scope>
    <source>
        <strain evidence="1 2">HY60</strain>
    </source>
</reference>
<organism evidence="1 2">
    <name type="scientific">Paramicrobacterium chengjingii</name>
    <dbReference type="NCBI Taxonomy" id="2769067"/>
    <lineage>
        <taxon>Bacteria</taxon>
        <taxon>Bacillati</taxon>
        <taxon>Actinomycetota</taxon>
        <taxon>Actinomycetes</taxon>
        <taxon>Micrococcales</taxon>
        <taxon>Microbacteriaceae</taxon>
        <taxon>Paramicrobacterium</taxon>
    </lineage>
</organism>
<evidence type="ECO:0008006" key="3">
    <source>
        <dbReference type="Google" id="ProtNLM"/>
    </source>
</evidence>
<gene>
    <name evidence="1" type="ORF">HCR76_06690</name>
</gene>
<proteinExistence type="predicted"/>
<sequence>MNDVANLETGELVDYQPLNPAELEQLIVEIGNRLEQSVPAIRDMWEQRYTKEREFIEAHAKAMLTSKQATVAMARKEADLATMAYKQAFDDAKTTLHAAEALQKALQSRLFGMQNINRVVASLYNAGGVGR</sequence>
<keyword evidence="2" id="KW-1185">Reference proteome</keyword>
<protein>
    <recommendedName>
        <fullName evidence="3">ATPase</fullName>
    </recommendedName>
</protein>
<dbReference type="EMBL" id="CP061169">
    <property type="protein sequence ID" value="QPZ39727.1"/>
    <property type="molecule type" value="Genomic_DNA"/>
</dbReference>
<dbReference type="RefSeq" id="WP_166989372.1">
    <property type="nucleotide sequence ID" value="NZ_CP061169.1"/>
</dbReference>
<evidence type="ECO:0000313" key="1">
    <source>
        <dbReference type="EMBL" id="QPZ39727.1"/>
    </source>
</evidence>
<accession>A0ABX6YLQ5</accession>
<evidence type="ECO:0000313" key="2">
    <source>
        <dbReference type="Proteomes" id="UP000662814"/>
    </source>
</evidence>